<comment type="caution">
    <text evidence="1">The sequence shown here is derived from an EMBL/GenBank/DDBJ whole genome shotgun (WGS) entry which is preliminary data.</text>
</comment>
<dbReference type="AlphaFoldDB" id="A0A179EZF0"/>
<dbReference type="GeneID" id="28854173"/>
<gene>
    <name evidence="1" type="ORF">VFPPC_12242</name>
</gene>
<reference evidence="1 2" key="1">
    <citation type="journal article" date="2016" name="PLoS Pathog.">
        <title>Biosynthesis of antibiotic leucinostatins in bio-control fungus Purpureocillium lilacinum and their inhibition on phytophthora revealed by genome mining.</title>
        <authorList>
            <person name="Wang G."/>
            <person name="Liu Z."/>
            <person name="Lin R."/>
            <person name="Li E."/>
            <person name="Mao Z."/>
            <person name="Ling J."/>
            <person name="Yang Y."/>
            <person name="Yin W.B."/>
            <person name="Xie B."/>
        </authorList>
    </citation>
    <scope>NUCLEOTIDE SEQUENCE [LARGE SCALE GENOMIC DNA]</scope>
    <source>
        <strain evidence="1">170</strain>
    </source>
</reference>
<dbReference type="KEGG" id="pchm:VFPPC_12242"/>
<accession>A0A179EZF0</accession>
<evidence type="ECO:0000313" key="1">
    <source>
        <dbReference type="EMBL" id="OAQ58279.1"/>
    </source>
</evidence>
<organism evidence="1 2">
    <name type="scientific">Pochonia chlamydosporia 170</name>
    <dbReference type="NCBI Taxonomy" id="1380566"/>
    <lineage>
        <taxon>Eukaryota</taxon>
        <taxon>Fungi</taxon>
        <taxon>Dikarya</taxon>
        <taxon>Ascomycota</taxon>
        <taxon>Pezizomycotina</taxon>
        <taxon>Sordariomycetes</taxon>
        <taxon>Hypocreomycetidae</taxon>
        <taxon>Hypocreales</taxon>
        <taxon>Clavicipitaceae</taxon>
        <taxon>Pochonia</taxon>
    </lineage>
</organism>
<sequence length="139" mass="15291">MTWCMTACFMRKLTLTHPSMKMDVSPIVDNFSAASFSTIIASFNLPRRQSINARVCSVITITASDDVASASRSLCSHRLLCLLLSNVMWANISLTELLVIYYVRGVFGTIRSQQIKGIKVRSSFHIVVSPGVNCQSAGK</sequence>
<protein>
    <submittedName>
        <fullName evidence="1">Uncharacterized protein</fullName>
    </submittedName>
</protein>
<evidence type="ECO:0000313" key="2">
    <source>
        <dbReference type="Proteomes" id="UP000078397"/>
    </source>
</evidence>
<dbReference type="Proteomes" id="UP000078397">
    <property type="component" value="Unassembled WGS sequence"/>
</dbReference>
<name>A0A179EZF0_METCM</name>
<dbReference type="RefSeq" id="XP_018136465.1">
    <property type="nucleotide sequence ID" value="XM_018290179.1"/>
</dbReference>
<dbReference type="EMBL" id="LSBJ02000002">
    <property type="protein sequence ID" value="OAQ58279.1"/>
    <property type="molecule type" value="Genomic_DNA"/>
</dbReference>
<keyword evidence="2" id="KW-1185">Reference proteome</keyword>
<proteinExistence type="predicted"/>